<sequence length="229" mass="25584">MKPPPTFLPARRGRVRISFSVLLRLADDDRFVLFDAPKRPGAFGPPGGVIKFFPPAARILDALGFQPERTGSPHHKLRADLRGTLPAGALRRFRTWFATGAYRETADECLRRELHEELAEVGVHHLDRIVPELEFTNVRTVQEGPQSVPGKHYRQLRGFDVRELAMTNHAARRLSRELIEVAEDEAYPGVLLAGFDDIAHGRLDRALIAPQSAFLAGPSRLAPDLPPLR</sequence>
<name>A0A1H4WFZ4_9PSEU</name>
<accession>A0A1H4WFZ4</accession>
<feature type="domain" description="CD-NTase-associated protein 16 NUDIX" evidence="1">
    <location>
        <begin position="14"/>
        <end position="184"/>
    </location>
</feature>
<dbReference type="AlphaFoldDB" id="A0A1H4WFZ4"/>
<dbReference type="InterPro" id="IPR040829">
    <property type="entry name" value="Cap16_NUDIX"/>
</dbReference>
<gene>
    <name evidence="2" type="ORF">SAMN04489727_5609</name>
</gene>
<protein>
    <recommendedName>
        <fullName evidence="1">CD-NTase-associated protein 16 NUDIX domain-containing protein</fullName>
    </recommendedName>
</protein>
<dbReference type="EMBL" id="FNSO01000004">
    <property type="protein sequence ID" value="SEC92252.1"/>
    <property type="molecule type" value="Genomic_DNA"/>
</dbReference>
<proteinExistence type="predicted"/>
<dbReference type="STRING" id="208445.SAMN04489727_5609"/>
<reference evidence="3" key="1">
    <citation type="submission" date="2016-10" db="EMBL/GenBank/DDBJ databases">
        <authorList>
            <person name="Varghese N."/>
            <person name="Submissions S."/>
        </authorList>
    </citation>
    <scope>NUCLEOTIDE SEQUENCE [LARGE SCALE GENOMIC DNA]</scope>
    <source>
        <strain evidence="3">DSM 44544</strain>
    </source>
</reference>
<organism evidence="2 3">
    <name type="scientific">Amycolatopsis tolypomycina</name>
    <dbReference type="NCBI Taxonomy" id="208445"/>
    <lineage>
        <taxon>Bacteria</taxon>
        <taxon>Bacillati</taxon>
        <taxon>Actinomycetota</taxon>
        <taxon>Actinomycetes</taxon>
        <taxon>Pseudonocardiales</taxon>
        <taxon>Pseudonocardiaceae</taxon>
        <taxon>Amycolatopsis</taxon>
    </lineage>
</organism>
<evidence type="ECO:0000259" key="1">
    <source>
        <dbReference type="Pfam" id="PF18167"/>
    </source>
</evidence>
<keyword evidence="3" id="KW-1185">Reference proteome</keyword>
<evidence type="ECO:0000313" key="2">
    <source>
        <dbReference type="EMBL" id="SEC92252.1"/>
    </source>
</evidence>
<dbReference type="Proteomes" id="UP000199622">
    <property type="component" value="Unassembled WGS sequence"/>
</dbReference>
<dbReference type="Pfam" id="PF18167">
    <property type="entry name" value="Sa_NUDIX"/>
    <property type="match status" value="1"/>
</dbReference>
<evidence type="ECO:0000313" key="3">
    <source>
        <dbReference type="Proteomes" id="UP000199622"/>
    </source>
</evidence>